<dbReference type="InterPro" id="IPR052747">
    <property type="entry name" value="TA_system_RelE_toxin"/>
</dbReference>
<dbReference type="EMBL" id="PEUY01000011">
    <property type="protein sequence ID" value="PIV11351.1"/>
    <property type="molecule type" value="Genomic_DNA"/>
</dbReference>
<organism evidence="2 3">
    <name type="scientific">Candidatus Roizmanbacteria bacterium CG03_land_8_20_14_0_80_35_26</name>
    <dbReference type="NCBI Taxonomy" id="1974845"/>
    <lineage>
        <taxon>Bacteria</taxon>
        <taxon>Candidatus Roizmaniibacteriota</taxon>
    </lineage>
</organism>
<dbReference type="PANTHER" id="PTHR38813">
    <property type="match status" value="1"/>
</dbReference>
<dbReference type="Proteomes" id="UP000230673">
    <property type="component" value="Unassembled WGS sequence"/>
</dbReference>
<dbReference type="InterPro" id="IPR007712">
    <property type="entry name" value="RelE/ParE_toxin"/>
</dbReference>
<dbReference type="SUPFAM" id="SSF143011">
    <property type="entry name" value="RelE-like"/>
    <property type="match status" value="1"/>
</dbReference>
<keyword evidence="1" id="KW-1277">Toxin-antitoxin system</keyword>
<reference evidence="3" key="1">
    <citation type="submission" date="2017-09" db="EMBL/GenBank/DDBJ databases">
        <title>Depth-based differentiation of microbial function through sediment-hosted aquifers and enrichment of novel symbionts in the deep terrestrial subsurface.</title>
        <authorList>
            <person name="Probst A.J."/>
            <person name="Ladd B."/>
            <person name="Jarett J.K."/>
            <person name="Geller-Mcgrath D.E."/>
            <person name="Sieber C.M.K."/>
            <person name="Emerson J.B."/>
            <person name="Anantharaman K."/>
            <person name="Thomas B.C."/>
            <person name="Malmstrom R."/>
            <person name="Stieglmeier M."/>
            <person name="Klingl A."/>
            <person name="Woyke T."/>
            <person name="Ryan C.M."/>
            <person name="Banfield J.F."/>
        </authorList>
    </citation>
    <scope>NUCLEOTIDE SEQUENCE [LARGE SCALE GENOMIC DNA]</scope>
</reference>
<accession>A0A2M7BXR1</accession>
<evidence type="ECO:0000313" key="2">
    <source>
        <dbReference type="EMBL" id="PIV11351.1"/>
    </source>
</evidence>
<evidence type="ECO:0000313" key="3">
    <source>
        <dbReference type="Proteomes" id="UP000230673"/>
    </source>
</evidence>
<evidence type="ECO:0000256" key="1">
    <source>
        <dbReference type="ARBA" id="ARBA00022649"/>
    </source>
</evidence>
<gene>
    <name evidence="2" type="ORF">COS50_00650</name>
</gene>
<dbReference type="Gene3D" id="3.30.2310.20">
    <property type="entry name" value="RelE-like"/>
    <property type="match status" value="1"/>
</dbReference>
<proteinExistence type="predicted"/>
<comment type="caution">
    <text evidence="2">The sequence shown here is derived from an EMBL/GenBank/DDBJ whole genome shotgun (WGS) entry which is preliminary data.</text>
</comment>
<sequence>MKIIISSRAEKELRKISKIDQIAIIRKIRSIKDSSTILNEEKLSGYKNIFRVRIGQYRVVYRKSINEIYIILIGHRKDIYHLLKQLFG</sequence>
<dbReference type="InterPro" id="IPR035093">
    <property type="entry name" value="RelE/ParE_toxin_dom_sf"/>
</dbReference>
<protein>
    <submittedName>
        <fullName evidence="2">Type II toxin-antitoxin system mRNA interferase toxin, RelE/StbE family</fullName>
    </submittedName>
</protein>
<dbReference type="PANTHER" id="PTHR38813:SF1">
    <property type="entry name" value="TOXIN RELE1-RELATED"/>
    <property type="match status" value="1"/>
</dbReference>
<name>A0A2M7BXR1_9BACT</name>
<dbReference type="Pfam" id="PF05016">
    <property type="entry name" value="ParE_toxin"/>
    <property type="match status" value="1"/>
</dbReference>
<dbReference type="AlphaFoldDB" id="A0A2M7BXR1"/>